<reference evidence="1 3" key="1">
    <citation type="submission" date="2018-10" db="EMBL/GenBank/DDBJ databases">
        <title>Genomic Encyclopedia of Archaeal and Bacterial Type Strains, Phase II (KMG-II): from individual species to whole genera.</title>
        <authorList>
            <person name="Goeker M."/>
        </authorList>
    </citation>
    <scope>NUCLEOTIDE SEQUENCE [LARGE SCALE GENOMIC DNA]</scope>
    <source>
        <strain evidence="1 3">DSM 19624</strain>
    </source>
</reference>
<dbReference type="EMBL" id="SOPX01000003">
    <property type="protein sequence ID" value="TFB30013.1"/>
    <property type="molecule type" value="Genomic_DNA"/>
</dbReference>
<dbReference type="GO" id="GO:0005886">
    <property type="term" value="C:plasma membrane"/>
    <property type="evidence" value="ECO:0007669"/>
    <property type="project" value="TreeGrafter"/>
</dbReference>
<dbReference type="GO" id="GO:0005975">
    <property type="term" value="P:carbohydrate metabolic process"/>
    <property type="evidence" value="ECO:0007669"/>
    <property type="project" value="InterPro"/>
</dbReference>
<dbReference type="SUPFAM" id="SSF158745">
    <property type="entry name" value="LanC-like"/>
    <property type="match status" value="1"/>
</dbReference>
<proteinExistence type="predicted"/>
<evidence type="ECO:0000313" key="3">
    <source>
        <dbReference type="Proteomes" id="UP000273898"/>
    </source>
</evidence>
<dbReference type="GO" id="GO:0031179">
    <property type="term" value="P:peptide modification"/>
    <property type="evidence" value="ECO:0007669"/>
    <property type="project" value="InterPro"/>
</dbReference>
<evidence type="ECO:0000313" key="1">
    <source>
        <dbReference type="EMBL" id="RLJ74888.1"/>
    </source>
</evidence>
<sequence length="631" mass="71728">MFTAAQIEVFNNHLYEIKNDLLLNKKENADEAWWPTPYYINPDEYAFQESYDIFNGNCGIALFFLELYRFDQSKAHISLIDKMMNRMMKSEAILKPKFFAFYTGLGGVIYTNLKIYEATGIQKYLDNAMLLTLSNQIQLSTELLKTDLLSGYTGNLLVFTLLYHHSQHEEVLRLIHLLLDRLIQEARVSEMGLKWDYHQSKKAYDSMTGFSHGASGIAYCLMQLSMYFDAPGLLYLAEEALAYEMQYYHAPANNWLDLRIGNYELSKPGAHLWQLETFISDMAGANAWAHGAAGVGLSRSLAFALTEKEIYSEHCNRTLEKCLSDLQNKPRPDFTLVSGYSGMIPFLMCNKDREGIADYICDAIEGAIKQYRKTNSYSEYLSSGADDYGLFSGKAGVGYVLLQLIAGDQSDSVAKPALPKPAKIINLEGRFSTVDIKQKIFSSYFKRTIGKLDLLGISISALYEVKNIDEFSDVLSVRISQIAGAHESIGQSFRLESELLKLWKLHKGYFSYQQQNIYLRKKAESANQKSDSDFMVLNLKLSDHVKYFGEDENGSKLLLYSHESGVEEIKIGTFSAIIVESLVNRKMKTSQLIDEITHEYFKPATEKEQISQKIVLQIRLLLMSGFLCVEE</sequence>
<dbReference type="AlphaFoldDB" id="A0A497Y453"/>
<reference evidence="2 4" key="2">
    <citation type="submission" date="2019-03" db="EMBL/GenBank/DDBJ databases">
        <authorList>
            <person name="He R.-H."/>
        </authorList>
    </citation>
    <scope>NUCLEOTIDE SEQUENCE [LARGE SCALE GENOMIC DNA]</scope>
    <source>
        <strain evidence="2 4">DSM 19624</strain>
    </source>
</reference>
<dbReference type="PRINTS" id="PR01950">
    <property type="entry name" value="LANCSUPER"/>
</dbReference>
<dbReference type="Gene3D" id="1.50.10.10">
    <property type="match status" value="1"/>
</dbReference>
<dbReference type="Proteomes" id="UP000273898">
    <property type="component" value="Unassembled WGS sequence"/>
</dbReference>
<dbReference type="PANTHER" id="PTHR12736:SF7">
    <property type="entry name" value="LANC-LIKE PROTEIN 3"/>
    <property type="match status" value="1"/>
</dbReference>
<dbReference type="InterPro" id="IPR012341">
    <property type="entry name" value="6hp_glycosidase-like_sf"/>
</dbReference>
<comment type="caution">
    <text evidence="1">The sequence shown here is derived from an EMBL/GenBank/DDBJ whole genome shotgun (WGS) entry which is preliminary data.</text>
</comment>
<dbReference type="EMBL" id="RCCK01000012">
    <property type="protein sequence ID" value="RLJ74888.1"/>
    <property type="molecule type" value="Genomic_DNA"/>
</dbReference>
<dbReference type="Proteomes" id="UP000297429">
    <property type="component" value="Unassembled WGS sequence"/>
</dbReference>
<evidence type="ECO:0000313" key="2">
    <source>
        <dbReference type="EMBL" id="TFB30013.1"/>
    </source>
</evidence>
<dbReference type="SMART" id="SM01260">
    <property type="entry name" value="LANC_like"/>
    <property type="match status" value="1"/>
</dbReference>
<dbReference type="PANTHER" id="PTHR12736">
    <property type="entry name" value="LANC-LIKE PROTEIN"/>
    <property type="match status" value="1"/>
</dbReference>
<dbReference type="OrthoDB" id="9148343at2"/>
<accession>A0A497Y453</accession>
<dbReference type="InterPro" id="IPR007822">
    <property type="entry name" value="LANC-like"/>
</dbReference>
<name>A0A497Y453_9SPHI</name>
<organism evidence="1 3">
    <name type="scientific">Pedobacter alluvionis</name>
    <dbReference type="NCBI Taxonomy" id="475253"/>
    <lineage>
        <taxon>Bacteria</taxon>
        <taxon>Pseudomonadati</taxon>
        <taxon>Bacteroidota</taxon>
        <taxon>Sphingobacteriia</taxon>
        <taxon>Sphingobacteriales</taxon>
        <taxon>Sphingobacteriaceae</taxon>
        <taxon>Pedobacter</taxon>
    </lineage>
</organism>
<dbReference type="RefSeq" id="WP_121284880.1">
    <property type="nucleotide sequence ID" value="NZ_RCCK01000012.1"/>
</dbReference>
<evidence type="ECO:0000313" key="4">
    <source>
        <dbReference type="Proteomes" id="UP000297429"/>
    </source>
</evidence>
<protein>
    <submittedName>
        <fullName evidence="1">Lanthionine synthetase-like protein</fullName>
    </submittedName>
</protein>
<dbReference type="Pfam" id="PF05147">
    <property type="entry name" value="LANC_like"/>
    <property type="match status" value="1"/>
</dbReference>
<gene>
    <name evidence="1" type="ORF">BCL90_3232</name>
    <name evidence="2" type="ORF">E3V97_17700</name>
</gene>
<keyword evidence="4" id="KW-1185">Reference proteome</keyword>